<accession>A0A9P4J7X2</accession>
<evidence type="ECO:0000256" key="1">
    <source>
        <dbReference type="SAM" id="MobiDB-lite"/>
    </source>
</evidence>
<reference evidence="2" key="1">
    <citation type="journal article" date="2020" name="Stud. Mycol.">
        <title>101 Dothideomycetes genomes: a test case for predicting lifestyles and emergence of pathogens.</title>
        <authorList>
            <person name="Haridas S."/>
            <person name="Albert R."/>
            <person name="Binder M."/>
            <person name="Bloem J."/>
            <person name="Labutti K."/>
            <person name="Salamov A."/>
            <person name="Andreopoulos B."/>
            <person name="Baker S."/>
            <person name="Barry K."/>
            <person name="Bills G."/>
            <person name="Bluhm B."/>
            <person name="Cannon C."/>
            <person name="Castanera R."/>
            <person name="Culley D."/>
            <person name="Daum C."/>
            <person name="Ezra D."/>
            <person name="Gonzalez J."/>
            <person name="Henrissat B."/>
            <person name="Kuo A."/>
            <person name="Liang C."/>
            <person name="Lipzen A."/>
            <person name="Lutzoni F."/>
            <person name="Magnuson J."/>
            <person name="Mondo S."/>
            <person name="Nolan M."/>
            <person name="Ohm R."/>
            <person name="Pangilinan J."/>
            <person name="Park H.-J."/>
            <person name="Ramirez L."/>
            <person name="Alfaro M."/>
            <person name="Sun H."/>
            <person name="Tritt A."/>
            <person name="Yoshinaga Y."/>
            <person name="Zwiers L.-H."/>
            <person name="Turgeon B."/>
            <person name="Goodwin S."/>
            <person name="Spatafora J."/>
            <person name="Crous P."/>
            <person name="Grigoriev I."/>
        </authorList>
    </citation>
    <scope>NUCLEOTIDE SEQUENCE</scope>
    <source>
        <strain evidence="2">CBS 260.36</strain>
    </source>
</reference>
<sequence length="150" mass="16753">MLHRRDHSSGCVTWRSRVTPRRGDFSFTIFRNRAHSRGTISAPSAPPSPSHGSVADMGDPFLPSLHLHSRHATVNVHSPMYRHVVHPFLIAAFVSAHWLPDTGRLRHWAAATPPAQAHLYGNKLPEGPPLFSHSRDDAHLYPLTARTSRL</sequence>
<comment type="caution">
    <text evidence="2">The sequence shown here is derived from an EMBL/GenBank/DDBJ whole genome shotgun (WGS) entry which is preliminary data.</text>
</comment>
<gene>
    <name evidence="2" type="ORF">K461DRAFT_97132</name>
</gene>
<evidence type="ECO:0000313" key="2">
    <source>
        <dbReference type="EMBL" id="KAF2156504.1"/>
    </source>
</evidence>
<organism evidence="2 3">
    <name type="scientific">Myriangium duriaei CBS 260.36</name>
    <dbReference type="NCBI Taxonomy" id="1168546"/>
    <lineage>
        <taxon>Eukaryota</taxon>
        <taxon>Fungi</taxon>
        <taxon>Dikarya</taxon>
        <taxon>Ascomycota</taxon>
        <taxon>Pezizomycotina</taxon>
        <taxon>Dothideomycetes</taxon>
        <taxon>Dothideomycetidae</taxon>
        <taxon>Myriangiales</taxon>
        <taxon>Myriangiaceae</taxon>
        <taxon>Myriangium</taxon>
    </lineage>
</organism>
<dbReference type="AlphaFoldDB" id="A0A9P4J7X2"/>
<keyword evidence="3" id="KW-1185">Reference proteome</keyword>
<dbReference type="Proteomes" id="UP000799439">
    <property type="component" value="Unassembled WGS sequence"/>
</dbReference>
<name>A0A9P4J7X2_9PEZI</name>
<feature type="region of interest" description="Disordered" evidence="1">
    <location>
        <begin position="37"/>
        <end position="56"/>
    </location>
</feature>
<evidence type="ECO:0000313" key="3">
    <source>
        <dbReference type="Proteomes" id="UP000799439"/>
    </source>
</evidence>
<proteinExistence type="predicted"/>
<protein>
    <submittedName>
        <fullName evidence="2">Uncharacterized protein</fullName>
    </submittedName>
</protein>
<dbReference type="EMBL" id="ML996082">
    <property type="protein sequence ID" value="KAF2156504.1"/>
    <property type="molecule type" value="Genomic_DNA"/>
</dbReference>